<proteinExistence type="predicted"/>
<evidence type="ECO:0000313" key="2">
    <source>
        <dbReference type="Proteomes" id="UP001472677"/>
    </source>
</evidence>
<dbReference type="EMBL" id="JBBPBM010000480">
    <property type="protein sequence ID" value="KAK8494950.1"/>
    <property type="molecule type" value="Genomic_DNA"/>
</dbReference>
<protein>
    <submittedName>
        <fullName evidence="1">Uncharacterized protein</fullName>
    </submittedName>
</protein>
<accession>A0ABR2AMQ8</accession>
<reference evidence="1 2" key="1">
    <citation type="journal article" date="2024" name="G3 (Bethesda)">
        <title>Genome assembly of Hibiscus sabdariffa L. provides insights into metabolisms of medicinal natural products.</title>
        <authorList>
            <person name="Kim T."/>
        </authorList>
    </citation>
    <scope>NUCLEOTIDE SEQUENCE [LARGE SCALE GENOMIC DNA]</scope>
    <source>
        <strain evidence="1">TK-2024</strain>
        <tissue evidence="1">Old leaves</tissue>
    </source>
</reference>
<comment type="caution">
    <text evidence="1">The sequence shown here is derived from an EMBL/GenBank/DDBJ whole genome shotgun (WGS) entry which is preliminary data.</text>
</comment>
<organism evidence="1 2">
    <name type="scientific">Hibiscus sabdariffa</name>
    <name type="common">roselle</name>
    <dbReference type="NCBI Taxonomy" id="183260"/>
    <lineage>
        <taxon>Eukaryota</taxon>
        <taxon>Viridiplantae</taxon>
        <taxon>Streptophyta</taxon>
        <taxon>Embryophyta</taxon>
        <taxon>Tracheophyta</taxon>
        <taxon>Spermatophyta</taxon>
        <taxon>Magnoliopsida</taxon>
        <taxon>eudicotyledons</taxon>
        <taxon>Gunneridae</taxon>
        <taxon>Pentapetalae</taxon>
        <taxon>rosids</taxon>
        <taxon>malvids</taxon>
        <taxon>Malvales</taxon>
        <taxon>Malvaceae</taxon>
        <taxon>Malvoideae</taxon>
        <taxon>Hibiscus</taxon>
    </lineage>
</organism>
<dbReference type="Proteomes" id="UP001472677">
    <property type="component" value="Unassembled WGS sequence"/>
</dbReference>
<keyword evidence="2" id="KW-1185">Reference proteome</keyword>
<sequence>MFGIVLFNGDSVSLYEVQIEEVVGSMSYSIDSFSIKPVLDPVSGLYSIKPKLVKPSKLLNPLFFRSRLEKFQRWASLRVGASSFPVRSHKEKSKERSVEPFLDTVEGAKLEDVMSSERLPGSFVKVGAGSNIEEAKKAVEVCNCLGLLFKESDKVVSRRLVEVVRQAKDQC</sequence>
<name>A0ABR2AMQ8_9ROSI</name>
<evidence type="ECO:0000313" key="1">
    <source>
        <dbReference type="EMBL" id="KAK8494950.1"/>
    </source>
</evidence>
<gene>
    <name evidence="1" type="ORF">V6N12_035234</name>
</gene>